<feature type="compositionally biased region" description="Basic residues" evidence="1">
    <location>
        <begin position="131"/>
        <end position="144"/>
    </location>
</feature>
<accession>A0ABX2EGD6</accession>
<dbReference type="InterPro" id="IPR008769">
    <property type="entry name" value="PhaF_PhaI"/>
</dbReference>
<gene>
    <name evidence="2" type="ORF">HLB44_11770</name>
</gene>
<name>A0ABX2EGD6_9BURK</name>
<proteinExistence type="predicted"/>
<dbReference type="Pfam" id="PF05597">
    <property type="entry name" value="Phasin"/>
    <property type="match status" value="1"/>
</dbReference>
<evidence type="ECO:0000256" key="1">
    <source>
        <dbReference type="SAM" id="MobiDB-lite"/>
    </source>
</evidence>
<comment type="caution">
    <text evidence="2">The sequence shown here is derived from an EMBL/GenBank/DDBJ whole genome shotgun (WGS) entry which is preliminary data.</text>
</comment>
<feature type="region of interest" description="Disordered" evidence="1">
    <location>
        <begin position="121"/>
        <end position="144"/>
    </location>
</feature>
<reference evidence="2 3" key="1">
    <citation type="submission" date="2020-05" db="EMBL/GenBank/DDBJ databases">
        <title>Aquincola sp. isolate from soil.</title>
        <authorList>
            <person name="Han J."/>
            <person name="Kim D.-U."/>
        </authorList>
    </citation>
    <scope>NUCLEOTIDE SEQUENCE [LARGE SCALE GENOMIC DNA]</scope>
    <source>
        <strain evidence="2 3">S2</strain>
    </source>
</reference>
<evidence type="ECO:0000313" key="3">
    <source>
        <dbReference type="Proteomes" id="UP000737171"/>
    </source>
</evidence>
<protein>
    <submittedName>
        <fullName evidence="2">Phasin family protein</fullName>
    </submittedName>
</protein>
<organism evidence="2 3">
    <name type="scientific">Pseudaquabacterium terrae</name>
    <dbReference type="NCBI Taxonomy" id="2732868"/>
    <lineage>
        <taxon>Bacteria</taxon>
        <taxon>Pseudomonadati</taxon>
        <taxon>Pseudomonadota</taxon>
        <taxon>Betaproteobacteria</taxon>
        <taxon>Burkholderiales</taxon>
        <taxon>Sphaerotilaceae</taxon>
        <taxon>Pseudaquabacterium</taxon>
    </lineage>
</organism>
<dbReference type="Proteomes" id="UP000737171">
    <property type="component" value="Unassembled WGS sequence"/>
</dbReference>
<dbReference type="RefSeq" id="WP_173122761.1">
    <property type="nucleotide sequence ID" value="NZ_JABRWJ010000003.1"/>
</dbReference>
<keyword evidence="3" id="KW-1185">Reference proteome</keyword>
<evidence type="ECO:0000313" key="2">
    <source>
        <dbReference type="EMBL" id="NRF67663.1"/>
    </source>
</evidence>
<dbReference type="EMBL" id="JABRWJ010000003">
    <property type="protein sequence ID" value="NRF67663.1"/>
    <property type="molecule type" value="Genomic_DNA"/>
</dbReference>
<sequence length="144" mass="15395">MASKANKAKPPSAGKEEAVGGAKGLLRAGLKALGDVRDDVVLRQSRVFEALLGIDASHAVINGVEKLRPESREALGLHKFEAVFDQRVARSLERLGVPSPEALANLVRQLEAINQHLQRIEAPAAATTAPAKKKRAPRRSTPKA</sequence>